<dbReference type="PRINTS" id="PR00926">
    <property type="entry name" value="MITOCARRIER"/>
</dbReference>
<protein>
    <recommendedName>
        <fullName evidence="10">ADP/ATP translocase</fullName>
    </recommendedName>
    <alternativeName>
        <fullName evidence="10">ADP,ATP carrier protein</fullName>
    </alternativeName>
</protein>
<evidence type="ECO:0000256" key="3">
    <source>
        <dbReference type="ARBA" id="ARBA00022448"/>
    </source>
</evidence>
<dbReference type="AlphaFoldDB" id="A0A1X0NPW5"/>
<comment type="similarity">
    <text evidence="2 9">Belongs to the mitochondrial carrier (TC 2.A.29) family.</text>
</comment>
<dbReference type="Gene3D" id="1.50.40.10">
    <property type="entry name" value="Mitochondrial carrier domain"/>
    <property type="match status" value="1"/>
</dbReference>
<evidence type="ECO:0000256" key="5">
    <source>
        <dbReference type="ARBA" id="ARBA00022737"/>
    </source>
</evidence>
<evidence type="ECO:0000256" key="4">
    <source>
        <dbReference type="ARBA" id="ARBA00022692"/>
    </source>
</evidence>
<evidence type="ECO:0000313" key="11">
    <source>
        <dbReference type="EMBL" id="ORC86558.1"/>
    </source>
</evidence>
<dbReference type="GeneID" id="39987821"/>
<comment type="function">
    <text evidence="10">Catalyzes the exchange of ADP and ATP across the membrane.</text>
</comment>
<feature type="repeat" description="Solcar" evidence="8">
    <location>
        <begin position="247"/>
        <end position="332"/>
    </location>
</feature>
<gene>
    <name evidence="11" type="ORF">TM35_000271480</name>
</gene>
<keyword evidence="4 8" id="KW-0812">Transmembrane</keyword>
<feature type="transmembrane region" description="Helical" evidence="10">
    <location>
        <begin position="110"/>
        <end position="128"/>
    </location>
</feature>
<comment type="caution">
    <text evidence="10">Lacks conserved residue(s) required for the propagation of feature annotation.</text>
</comment>
<dbReference type="PROSITE" id="PS50920">
    <property type="entry name" value="SOLCAR"/>
    <property type="match status" value="3"/>
</dbReference>
<comment type="subunit">
    <text evidence="10">Monomer.</text>
</comment>
<feature type="repeat" description="Solcar" evidence="8">
    <location>
        <begin position="44"/>
        <end position="133"/>
    </location>
</feature>
<feature type="transmembrane region" description="Helical" evidence="10">
    <location>
        <begin position="148"/>
        <end position="168"/>
    </location>
</feature>
<dbReference type="InterPro" id="IPR002113">
    <property type="entry name" value="ADT_euk_type"/>
</dbReference>
<evidence type="ECO:0000256" key="7">
    <source>
        <dbReference type="ARBA" id="ARBA00023136"/>
    </source>
</evidence>
<keyword evidence="5" id="KW-0677">Repeat</keyword>
<dbReference type="PANTHER" id="PTHR45635">
    <property type="entry name" value="ADP,ATP CARRIER PROTEIN 1-RELATED-RELATED"/>
    <property type="match status" value="1"/>
</dbReference>
<feature type="repeat" description="Solcar" evidence="8">
    <location>
        <begin position="144"/>
        <end position="236"/>
    </location>
</feature>
<name>A0A1X0NPW5_9TRYP</name>
<evidence type="ECO:0000256" key="8">
    <source>
        <dbReference type="PROSITE-ProRule" id="PRU00282"/>
    </source>
</evidence>
<reference evidence="11 12" key="1">
    <citation type="submission" date="2017-03" db="EMBL/GenBank/DDBJ databases">
        <title>An alternative strategy for trypanosome survival in the mammalian bloodstream revealed through genome and transcriptome analysis of the ubiquitous bovine parasite Trypanosoma (Megatrypanum) theileri.</title>
        <authorList>
            <person name="Kelly S."/>
            <person name="Ivens A."/>
            <person name="Mott A."/>
            <person name="O'Neill E."/>
            <person name="Emms D."/>
            <person name="Macleod O."/>
            <person name="Voorheis P."/>
            <person name="Matthews J."/>
            <person name="Matthews K."/>
            <person name="Carrington M."/>
        </authorList>
    </citation>
    <scope>NUCLEOTIDE SEQUENCE [LARGE SCALE GENOMIC DNA]</scope>
    <source>
        <strain evidence="11">Edinburgh</strain>
    </source>
</reference>
<dbReference type="Proteomes" id="UP000192257">
    <property type="component" value="Unassembled WGS sequence"/>
</dbReference>
<keyword evidence="3 9" id="KW-0813">Transport</keyword>
<accession>A0A1X0NPW5</accession>
<evidence type="ECO:0000256" key="6">
    <source>
        <dbReference type="ARBA" id="ARBA00022989"/>
    </source>
</evidence>
<evidence type="ECO:0000256" key="9">
    <source>
        <dbReference type="RuleBase" id="RU000488"/>
    </source>
</evidence>
<evidence type="ECO:0000313" key="12">
    <source>
        <dbReference type="Proteomes" id="UP000192257"/>
    </source>
</evidence>
<dbReference type="InterPro" id="IPR002067">
    <property type="entry name" value="MCP"/>
</dbReference>
<dbReference type="GO" id="GO:0005471">
    <property type="term" value="F:ATP:ADP antiporter activity"/>
    <property type="evidence" value="ECO:0007669"/>
    <property type="project" value="UniProtKB-UniRule"/>
</dbReference>
<dbReference type="RefSeq" id="XP_028880624.1">
    <property type="nucleotide sequence ID" value="XM_029028041.1"/>
</dbReference>
<organism evidence="11 12">
    <name type="scientific">Trypanosoma theileri</name>
    <dbReference type="NCBI Taxonomy" id="67003"/>
    <lineage>
        <taxon>Eukaryota</taxon>
        <taxon>Discoba</taxon>
        <taxon>Euglenozoa</taxon>
        <taxon>Kinetoplastea</taxon>
        <taxon>Metakinetoplastina</taxon>
        <taxon>Trypanosomatida</taxon>
        <taxon>Trypanosomatidae</taxon>
        <taxon>Trypanosoma</taxon>
    </lineage>
</organism>
<dbReference type="STRING" id="67003.A0A1X0NPW5"/>
<dbReference type="EMBL" id="NBCO01000027">
    <property type="protein sequence ID" value="ORC86558.1"/>
    <property type="molecule type" value="Genomic_DNA"/>
</dbReference>
<feature type="transmembrane region" description="Helical" evidence="10">
    <location>
        <begin position="212"/>
        <end position="237"/>
    </location>
</feature>
<dbReference type="PANTHER" id="PTHR45635:SF42">
    <property type="entry name" value="ADP_ATP TRANSLOCASE"/>
    <property type="match status" value="1"/>
</dbReference>
<dbReference type="VEuPathDB" id="TriTrypDB:TM35_000271480"/>
<dbReference type="OrthoDB" id="270584at2759"/>
<dbReference type="SUPFAM" id="SSF103506">
    <property type="entry name" value="Mitochondrial carrier"/>
    <property type="match status" value="1"/>
</dbReference>
<evidence type="ECO:0000256" key="10">
    <source>
        <dbReference type="RuleBase" id="RU368008"/>
    </source>
</evidence>
<feature type="transmembrane region" description="Helical" evidence="10">
    <location>
        <begin position="249"/>
        <end position="270"/>
    </location>
</feature>
<comment type="caution">
    <text evidence="11">The sequence shown here is derived from an EMBL/GenBank/DDBJ whole genome shotgun (WGS) entry which is preliminary data.</text>
</comment>
<keyword evidence="6 10" id="KW-1133">Transmembrane helix</keyword>
<proteinExistence type="inferred from homology"/>
<dbReference type="GO" id="GO:0005743">
    <property type="term" value="C:mitochondrial inner membrane"/>
    <property type="evidence" value="ECO:0007669"/>
    <property type="project" value="InterPro"/>
</dbReference>
<dbReference type="GO" id="GO:0140021">
    <property type="term" value="P:mitochondrial ADP transmembrane transport"/>
    <property type="evidence" value="ECO:0007669"/>
    <property type="project" value="InterPro"/>
</dbReference>
<keyword evidence="7 8" id="KW-0472">Membrane</keyword>
<keyword evidence="12" id="KW-1185">Reference proteome</keyword>
<evidence type="ECO:0000256" key="2">
    <source>
        <dbReference type="ARBA" id="ARBA00006375"/>
    </source>
</evidence>
<dbReference type="InterPro" id="IPR023395">
    <property type="entry name" value="MCP_dom_sf"/>
</dbReference>
<comment type="subcellular location">
    <subcellularLocation>
        <location evidence="1 10">Membrane</location>
        <topology evidence="1 10">Multi-pass membrane protein</topology>
    </subcellularLocation>
</comment>
<dbReference type="InterPro" id="IPR018108">
    <property type="entry name" value="MCP_transmembrane"/>
</dbReference>
<evidence type="ECO:0000256" key="1">
    <source>
        <dbReference type="ARBA" id="ARBA00004141"/>
    </source>
</evidence>
<sequence>MGNTSSSDTSREGRLVDEELVSDASAAAASDSTVVPDEYYVSIENIHLLWLGKTVGRTIIAPLDRVKFILQCQKELQRLGTLEGTFRGAWHCARHIATVEGYRSFWRGNLIQVVSLLPITIAQIFIGLPTQAFVFNLFPHSSALGYTTASYAALISGALAASMVSYPLEFARFRLAVDLKPFRGASYEYRNSMAFFAHPVLNEFPHLLYKGLGLYVMGSLVYQSVHNLLLGLVGPFVPPETPSSGPATIAAQVATGLTVSALSTLCLHPVDTVRRRVMIAATEEDLRYPSSVHCLRHIVRTEGPLGLYRGAAFTLLRMTATTALFTFARIPT</sequence>
<dbReference type="Pfam" id="PF00153">
    <property type="entry name" value="Mito_carr"/>
    <property type="match status" value="3"/>
</dbReference>
<dbReference type="GO" id="GO:1990544">
    <property type="term" value="P:mitochondrial ATP transmembrane transport"/>
    <property type="evidence" value="ECO:0007669"/>
    <property type="project" value="InterPro"/>
</dbReference>